<evidence type="ECO:0000256" key="1">
    <source>
        <dbReference type="SAM" id="MobiDB-lite"/>
    </source>
</evidence>
<evidence type="ECO:0000313" key="2">
    <source>
        <dbReference type="EMBL" id="AFI68762.1"/>
    </source>
</evidence>
<dbReference type="Proteomes" id="UP000010087">
    <property type="component" value="Chromosome 2"/>
</dbReference>
<dbReference type="AlphaFoldDB" id="A0A0H3HSA7"/>
<reference evidence="2 3" key="1">
    <citation type="journal article" date="2012" name="PLoS ONE">
        <title>Evolution of Burkholderia pseudomallei in recurrent melioidosis.</title>
        <authorList>
            <person name="Hayden H.S."/>
            <person name="Lim R."/>
            <person name="Brittnacher M.J."/>
            <person name="Sims E.H."/>
            <person name="Ramage E.R."/>
            <person name="Fong C."/>
            <person name="Wu Z."/>
            <person name="Crist E."/>
            <person name="Chang J."/>
            <person name="Zhou Y."/>
            <person name="Radey M."/>
            <person name="Rohmer L."/>
            <person name="Haugen E."/>
            <person name="Gillett W."/>
            <person name="Wuthiekanun V."/>
            <person name="Peacock S.J."/>
            <person name="Kaul R."/>
            <person name="Miller S.I."/>
            <person name="Manoil C."/>
            <person name="Jacobs M.A."/>
        </authorList>
    </citation>
    <scope>NUCLEOTIDE SEQUENCE [LARGE SCALE GENOMIC DNA]</scope>
    <source>
        <strain evidence="2 3">1026b</strain>
    </source>
</reference>
<dbReference type="KEGG" id="bpz:BP1026B_II0495"/>
<organism evidence="2 3">
    <name type="scientific">Burkholderia pseudomallei (strain 1026b)</name>
    <dbReference type="NCBI Taxonomy" id="884204"/>
    <lineage>
        <taxon>Bacteria</taxon>
        <taxon>Pseudomonadati</taxon>
        <taxon>Pseudomonadota</taxon>
        <taxon>Betaproteobacteria</taxon>
        <taxon>Burkholderiales</taxon>
        <taxon>Burkholderiaceae</taxon>
        <taxon>Burkholderia</taxon>
        <taxon>pseudomallei group</taxon>
    </lineage>
</organism>
<sequence>MRRAPVEQRALPASRHGAAPPADRAAAPNAERRSHGDARCAIRHAPCGAQRRRRRCASARRARIAAEQHGGALRPREPSAPQGHASRPPIAAAHRRHHALHGRRENAGGSPPLRTGTRPKRHASPRCGPSRAAESRRPAARELASRVRGLMRGPRTVPKQT</sequence>
<gene>
    <name evidence="2" type="ordered locus">BP1026B_II0495</name>
</gene>
<evidence type="ECO:0000313" key="3">
    <source>
        <dbReference type="Proteomes" id="UP000010087"/>
    </source>
</evidence>
<feature type="region of interest" description="Disordered" evidence="1">
    <location>
        <begin position="1"/>
        <end position="161"/>
    </location>
</feature>
<feature type="compositionally biased region" description="Basic residues" evidence="1">
    <location>
        <begin position="50"/>
        <end position="63"/>
    </location>
</feature>
<feature type="compositionally biased region" description="Low complexity" evidence="1">
    <location>
        <begin position="18"/>
        <end position="29"/>
    </location>
</feature>
<feature type="compositionally biased region" description="Basic and acidic residues" evidence="1">
    <location>
        <begin position="30"/>
        <end position="40"/>
    </location>
</feature>
<accession>A0A0H3HSA7</accession>
<protein>
    <submittedName>
        <fullName evidence="2">Uncharacterized protein</fullName>
    </submittedName>
</protein>
<proteinExistence type="predicted"/>
<name>A0A0H3HSA7_BURP2</name>
<feature type="compositionally biased region" description="Basic and acidic residues" evidence="1">
    <location>
        <begin position="133"/>
        <end position="145"/>
    </location>
</feature>
<dbReference type="EMBL" id="CP002834">
    <property type="protein sequence ID" value="AFI68762.1"/>
    <property type="molecule type" value="Genomic_DNA"/>
</dbReference>